<dbReference type="AlphaFoldDB" id="A0A4Y2M4Y2"/>
<comment type="caution">
    <text evidence="1">The sequence shown here is derived from an EMBL/GenBank/DDBJ whole genome shotgun (WGS) entry which is preliminary data.</text>
</comment>
<keyword evidence="2" id="KW-1185">Reference proteome</keyword>
<dbReference type="EMBL" id="BGPR01006779">
    <property type="protein sequence ID" value="GBN21789.1"/>
    <property type="molecule type" value="Genomic_DNA"/>
</dbReference>
<reference evidence="1 2" key="1">
    <citation type="journal article" date="2019" name="Sci. Rep.">
        <title>Orb-weaving spider Araneus ventricosus genome elucidates the spidroin gene catalogue.</title>
        <authorList>
            <person name="Kono N."/>
            <person name="Nakamura H."/>
            <person name="Ohtoshi R."/>
            <person name="Moran D.A.P."/>
            <person name="Shinohara A."/>
            <person name="Yoshida Y."/>
            <person name="Fujiwara M."/>
            <person name="Mori M."/>
            <person name="Tomita M."/>
            <person name="Arakawa K."/>
        </authorList>
    </citation>
    <scope>NUCLEOTIDE SEQUENCE [LARGE SCALE GENOMIC DNA]</scope>
</reference>
<protein>
    <submittedName>
        <fullName evidence="1">Uncharacterized protein</fullName>
    </submittedName>
</protein>
<name>A0A4Y2M4Y2_ARAVE</name>
<evidence type="ECO:0000313" key="2">
    <source>
        <dbReference type="Proteomes" id="UP000499080"/>
    </source>
</evidence>
<accession>A0A4Y2M4Y2</accession>
<gene>
    <name evidence="1" type="ORF">AVEN_134247_1</name>
</gene>
<organism evidence="1 2">
    <name type="scientific">Araneus ventricosus</name>
    <name type="common">Orbweaver spider</name>
    <name type="synonym">Epeira ventricosa</name>
    <dbReference type="NCBI Taxonomy" id="182803"/>
    <lineage>
        <taxon>Eukaryota</taxon>
        <taxon>Metazoa</taxon>
        <taxon>Ecdysozoa</taxon>
        <taxon>Arthropoda</taxon>
        <taxon>Chelicerata</taxon>
        <taxon>Arachnida</taxon>
        <taxon>Araneae</taxon>
        <taxon>Araneomorphae</taxon>
        <taxon>Entelegynae</taxon>
        <taxon>Araneoidea</taxon>
        <taxon>Araneidae</taxon>
        <taxon>Araneus</taxon>
    </lineage>
</organism>
<sequence>MCAGVWRRSSSSDPIRKLATLLDSQKKGVRIDIFAATCYELLVGTGSVMTFQKKDQILFQAPSPMDSCKKRRV</sequence>
<proteinExistence type="predicted"/>
<evidence type="ECO:0000313" key="1">
    <source>
        <dbReference type="EMBL" id="GBN21789.1"/>
    </source>
</evidence>
<dbReference type="Proteomes" id="UP000499080">
    <property type="component" value="Unassembled WGS sequence"/>
</dbReference>